<dbReference type="EMBL" id="JBHRTA010000056">
    <property type="protein sequence ID" value="MFC3199548.1"/>
    <property type="molecule type" value="Genomic_DNA"/>
</dbReference>
<dbReference type="Proteomes" id="UP001595526">
    <property type="component" value="Unassembled WGS sequence"/>
</dbReference>
<dbReference type="InterPro" id="IPR016181">
    <property type="entry name" value="Acyl_CoA_acyltransferase"/>
</dbReference>
<gene>
    <name evidence="3" type="ORF">ACFOET_18170</name>
</gene>
<dbReference type="PANTHER" id="PTHR13947">
    <property type="entry name" value="GNAT FAMILY N-ACETYLTRANSFERASE"/>
    <property type="match status" value="1"/>
</dbReference>
<evidence type="ECO:0000256" key="1">
    <source>
        <dbReference type="ARBA" id="ARBA00022679"/>
    </source>
</evidence>
<dbReference type="SUPFAM" id="SSF55729">
    <property type="entry name" value="Acyl-CoA N-acyltransferases (Nat)"/>
    <property type="match status" value="1"/>
</dbReference>
<sequence length="159" mass="18150">MTDKEDMKIRELLGSEPIPYDLLLLADETIAAIDKYIHEGNIYVVEGEIKIIGVYVLCPLHTETVELKNIAVAEAYQSRGIGKLMLADAEKRAKEMGFREIIVGTPDIATKQINFYQKAGFERFATRKDFFFHNYAQPIYENGIQLKDMVMLRKLVSTT</sequence>
<feature type="domain" description="N-acetyltransferase" evidence="2">
    <location>
        <begin position="7"/>
        <end position="140"/>
    </location>
</feature>
<reference evidence="4" key="1">
    <citation type="journal article" date="2019" name="Int. J. Syst. Evol. Microbiol.">
        <title>The Global Catalogue of Microorganisms (GCM) 10K type strain sequencing project: providing services to taxonomists for standard genome sequencing and annotation.</title>
        <authorList>
            <consortium name="The Broad Institute Genomics Platform"/>
            <consortium name="The Broad Institute Genome Sequencing Center for Infectious Disease"/>
            <person name="Wu L."/>
            <person name="Ma J."/>
        </authorList>
    </citation>
    <scope>NUCLEOTIDE SEQUENCE [LARGE SCALE GENOMIC DNA]</scope>
    <source>
        <strain evidence="4">KCTC 52416</strain>
    </source>
</reference>
<dbReference type="GO" id="GO:0016746">
    <property type="term" value="F:acyltransferase activity"/>
    <property type="evidence" value="ECO:0007669"/>
    <property type="project" value="UniProtKB-KW"/>
</dbReference>
<accession>A0ABV7JN89</accession>
<evidence type="ECO:0000313" key="3">
    <source>
        <dbReference type="EMBL" id="MFC3199548.1"/>
    </source>
</evidence>
<proteinExistence type="predicted"/>
<dbReference type="Pfam" id="PF13508">
    <property type="entry name" value="Acetyltransf_7"/>
    <property type="match status" value="1"/>
</dbReference>
<dbReference type="InterPro" id="IPR050769">
    <property type="entry name" value="NAT_camello-type"/>
</dbReference>
<comment type="caution">
    <text evidence="3">The sequence shown here is derived from an EMBL/GenBank/DDBJ whole genome shotgun (WGS) entry which is preliminary data.</text>
</comment>
<keyword evidence="3" id="KW-0012">Acyltransferase</keyword>
<dbReference type="PANTHER" id="PTHR13947:SF37">
    <property type="entry name" value="LD18367P"/>
    <property type="match status" value="1"/>
</dbReference>
<evidence type="ECO:0000313" key="4">
    <source>
        <dbReference type="Proteomes" id="UP001595526"/>
    </source>
</evidence>
<protein>
    <submittedName>
        <fullName evidence="3">GNAT family N-acetyltransferase</fullName>
        <ecNumber evidence="3">2.3.-.-</ecNumber>
    </submittedName>
</protein>
<dbReference type="InterPro" id="IPR000182">
    <property type="entry name" value="GNAT_dom"/>
</dbReference>
<dbReference type="Gene3D" id="3.40.630.30">
    <property type="match status" value="1"/>
</dbReference>
<keyword evidence="1 3" id="KW-0808">Transferase</keyword>
<dbReference type="PROSITE" id="PS51186">
    <property type="entry name" value="GNAT"/>
    <property type="match status" value="1"/>
</dbReference>
<keyword evidence="4" id="KW-1185">Reference proteome</keyword>
<organism evidence="3 4">
    <name type="scientific">Parapedobacter deserti</name>
    <dbReference type="NCBI Taxonomy" id="1912957"/>
    <lineage>
        <taxon>Bacteria</taxon>
        <taxon>Pseudomonadati</taxon>
        <taxon>Bacteroidota</taxon>
        <taxon>Sphingobacteriia</taxon>
        <taxon>Sphingobacteriales</taxon>
        <taxon>Sphingobacteriaceae</taxon>
        <taxon>Parapedobacter</taxon>
    </lineage>
</organism>
<evidence type="ECO:0000259" key="2">
    <source>
        <dbReference type="PROSITE" id="PS51186"/>
    </source>
</evidence>
<dbReference type="CDD" id="cd04301">
    <property type="entry name" value="NAT_SF"/>
    <property type="match status" value="1"/>
</dbReference>
<name>A0ABV7JN89_9SPHI</name>
<dbReference type="EC" id="2.3.-.-" evidence="3"/>